<feature type="domain" description="Outer membrane protein beta-barrel" evidence="3">
    <location>
        <begin position="20"/>
        <end position="187"/>
    </location>
</feature>
<gene>
    <name evidence="4" type="ordered locus">AciPR4_3510</name>
</gene>
<dbReference type="InterPro" id="IPR027385">
    <property type="entry name" value="Beta-barrel_OMP"/>
</dbReference>
<dbReference type="InterPro" id="IPR011250">
    <property type="entry name" value="OMP/PagP_B-barrel"/>
</dbReference>
<evidence type="ECO:0000313" key="5">
    <source>
        <dbReference type="Proteomes" id="UP000006844"/>
    </source>
</evidence>
<evidence type="ECO:0000259" key="3">
    <source>
        <dbReference type="Pfam" id="PF13505"/>
    </source>
</evidence>
<dbReference type="EMBL" id="CP002467">
    <property type="protein sequence ID" value="ADV84263.1"/>
    <property type="molecule type" value="Genomic_DNA"/>
</dbReference>
<accession>E8UY29</accession>
<dbReference type="AlphaFoldDB" id="E8UY29"/>
<evidence type="ECO:0000256" key="2">
    <source>
        <dbReference type="SAM" id="SignalP"/>
    </source>
</evidence>
<dbReference type="Gene3D" id="2.40.160.20">
    <property type="match status" value="1"/>
</dbReference>
<dbReference type="HOGENOM" id="CLU_1383581_0_0_0"/>
<sequence length="197" mass="21222">MKSPNRTFGQLLSAVGLLLLAPACIGQAAAPAGVEAMRLQAFAMLSYVRPDFGGALKNAGGTVGADLNIGSFGRFEPSVEVRAVGSGGRVSNQYAYSGGPRIEARYGPFRPYVDLLLGYGIIKFDKPASPKYTQDNSTVTTFGGGVDYAMGRSWALRADIQRQSWQYDKAVPAFHPIQISGGLRYRFHFRNKHGGPE</sequence>
<keyword evidence="5" id="KW-1185">Reference proteome</keyword>
<dbReference type="SUPFAM" id="SSF56925">
    <property type="entry name" value="OMPA-like"/>
    <property type="match status" value="1"/>
</dbReference>
<dbReference type="Proteomes" id="UP000006844">
    <property type="component" value="Chromosome"/>
</dbReference>
<dbReference type="Pfam" id="PF13505">
    <property type="entry name" value="OMP_b-brl"/>
    <property type="match status" value="1"/>
</dbReference>
<dbReference type="KEGG" id="tsa:AciPR4_3510"/>
<protein>
    <recommendedName>
        <fullName evidence="3">Outer membrane protein beta-barrel domain-containing protein</fullName>
    </recommendedName>
</protein>
<reference evidence="4 5" key="1">
    <citation type="journal article" date="2012" name="Stand. Genomic Sci.">
        <title>Complete genome sequence of Terriglobus saanensis type strain SP1PR4(T), an Acidobacteria from tundra soil.</title>
        <authorList>
            <person name="Rawat S.R."/>
            <person name="Mannisto M.K."/>
            <person name="Starovoytov V."/>
            <person name="Goodwin L."/>
            <person name="Nolan M."/>
            <person name="Hauser L."/>
            <person name="Land M."/>
            <person name="Davenport K.W."/>
            <person name="Woyke T."/>
            <person name="Haggblom M.M."/>
        </authorList>
    </citation>
    <scope>NUCLEOTIDE SEQUENCE</scope>
    <source>
        <strain evidence="5">ATCC BAA-1853 / DSM 23119 / SP1PR4</strain>
    </source>
</reference>
<evidence type="ECO:0000256" key="1">
    <source>
        <dbReference type="ARBA" id="ARBA00022729"/>
    </source>
</evidence>
<proteinExistence type="predicted"/>
<dbReference type="RefSeq" id="WP_013569993.1">
    <property type="nucleotide sequence ID" value="NC_014963.1"/>
</dbReference>
<evidence type="ECO:0000313" key="4">
    <source>
        <dbReference type="EMBL" id="ADV84263.1"/>
    </source>
</evidence>
<dbReference type="OrthoDB" id="122935at2"/>
<dbReference type="eggNOG" id="ENOG50348NN">
    <property type="taxonomic scope" value="Bacteria"/>
</dbReference>
<name>E8UY29_TERSS</name>
<feature type="signal peptide" evidence="2">
    <location>
        <begin position="1"/>
        <end position="28"/>
    </location>
</feature>
<organism evidence="4 5">
    <name type="scientific">Terriglobus saanensis (strain ATCC BAA-1853 / DSM 23119 / SP1PR4)</name>
    <dbReference type="NCBI Taxonomy" id="401053"/>
    <lineage>
        <taxon>Bacteria</taxon>
        <taxon>Pseudomonadati</taxon>
        <taxon>Acidobacteriota</taxon>
        <taxon>Terriglobia</taxon>
        <taxon>Terriglobales</taxon>
        <taxon>Acidobacteriaceae</taxon>
        <taxon>Terriglobus</taxon>
    </lineage>
</organism>
<feature type="chain" id="PRO_5003232811" description="Outer membrane protein beta-barrel domain-containing protein" evidence="2">
    <location>
        <begin position="29"/>
        <end position="197"/>
    </location>
</feature>
<keyword evidence="1 2" id="KW-0732">Signal</keyword>